<dbReference type="InterPro" id="IPR036950">
    <property type="entry name" value="PBP_transglycosylase"/>
</dbReference>
<dbReference type="InterPro" id="IPR023346">
    <property type="entry name" value="Lysozyme-like_dom_sf"/>
</dbReference>
<dbReference type="Pfam" id="PF00905">
    <property type="entry name" value="Transpeptidase"/>
    <property type="match status" value="1"/>
</dbReference>
<evidence type="ECO:0000256" key="4">
    <source>
        <dbReference type="ARBA" id="ARBA00022676"/>
    </source>
</evidence>
<evidence type="ECO:0000256" key="1">
    <source>
        <dbReference type="ARBA" id="ARBA00004370"/>
    </source>
</evidence>
<gene>
    <name evidence="19" type="ORF">METZ01_LOCUS188513</name>
</gene>
<keyword evidence="9" id="KW-0573">Peptidoglycan synthesis</keyword>
<evidence type="ECO:0000256" key="13">
    <source>
        <dbReference type="ARBA" id="ARBA00023316"/>
    </source>
</evidence>
<keyword evidence="6 16" id="KW-0812">Transmembrane</keyword>
<evidence type="ECO:0000256" key="15">
    <source>
        <dbReference type="ARBA" id="ARBA00049902"/>
    </source>
</evidence>
<dbReference type="GO" id="GO:0004180">
    <property type="term" value="F:carboxypeptidase activity"/>
    <property type="evidence" value="ECO:0007669"/>
    <property type="project" value="UniProtKB-KW"/>
</dbReference>
<keyword evidence="7" id="KW-0378">Hydrolase</keyword>
<dbReference type="InterPro" id="IPR050396">
    <property type="entry name" value="Glycosyltr_51/Transpeptidase"/>
</dbReference>
<dbReference type="Gene3D" id="3.40.710.10">
    <property type="entry name" value="DD-peptidase/beta-lactamase superfamily"/>
    <property type="match status" value="1"/>
</dbReference>
<evidence type="ECO:0000256" key="12">
    <source>
        <dbReference type="ARBA" id="ARBA00023268"/>
    </source>
</evidence>
<dbReference type="AlphaFoldDB" id="A0A382DBV7"/>
<sequence>MNIIKLFKKYALGIVFISGLIVMSAIGVTYYQIKDELPRIPKNLSYLNQQPPTEIYSRDGKVLKILGNRGHMTLDRISPHFQKAIISVEDSKFYEHHGLDPAAILRAFYKNTVKGKTAQGASTITQQLAKNLFFSFEKSYARKIKELLMAFQIESTFSKPEILEAYANQVYFGKGAYGVSRASQVYFGKDPSELSLFQSAVLAGIPKSPNKVNPINDKKASVRRASYVLRRMVDEGYISETDRSEALKSGLNLRKKNNKNNPDSFFVDYVLNEMEEKYEKDFIHFGGLKIFTTLDSNMQKEAHSAATHHIKFLESRMVKEEGQEGLEAAVVTVDNQSGAIRVLLGGIDYSRSQFNRAVSSNRLPGSSFKPFVYMSAFENLGYHPGTLLVDEPISLEIPGTSAWEPNNFNDKYRGPVILKEALAKSLNVISAKLIYELSPKKVIKTARKFGINSPLNNNYSLALGSSGVSALELASAYSVIANLGN</sequence>
<keyword evidence="10 16" id="KW-1133">Transmembrane helix</keyword>
<feature type="transmembrane region" description="Helical" evidence="16">
    <location>
        <begin position="12"/>
        <end position="33"/>
    </location>
</feature>
<name>A0A382DBV7_9ZZZZ</name>
<dbReference type="GO" id="GO:0008360">
    <property type="term" value="P:regulation of cell shape"/>
    <property type="evidence" value="ECO:0007669"/>
    <property type="project" value="UniProtKB-KW"/>
</dbReference>
<comment type="catalytic activity">
    <reaction evidence="15">
        <text>[GlcNAc-(1-&gt;4)-Mur2Ac(oyl-L-Ala-gamma-D-Glu-L-Lys-D-Ala-D-Ala)](n)-di-trans,octa-cis-undecaprenyl diphosphate + beta-D-GlcNAc-(1-&gt;4)-Mur2Ac(oyl-L-Ala-gamma-D-Glu-L-Lys-D-Ala-D-Ala)-di-trans,octa-cis-undecaprenyl diphosphate = [GlcNAc-(1-&gt;4)-Mur2Ac(oyl-L-Ala-gamma-D-Glu-L-Lys-D-Ala-D-Ala)](n+1)-di-trans,octa-cis-undecaprenyl diphosphate + di-trans,octa-cis-undecaprenyl diphosphate + H(+)</text>
        <dbReference type="Rhea" id="RHEA:23708"/>
        <dbReference type="Rhea" id="RHEA-COMP:9602"/>
        <dbReference type="Rhea" id="RHEA-COMP:9603"/>
        <dbReference type="ChEBI" id="CHEBI:15378"/>
        <dbReference type="ChEBI" id="CHEBI:58405"/>
        <dbReference type="ChEBI" id="CHEBI:60033"/>
        <dbReference type="ChEBI" id="CHEBI:78435"/>
        <dbReference type="EC" id="2.4.99.28"/>
    </reaction>
</comment>
<dbReference type="Gene3D" id="1.10.3810.10">
    <property type="entry name" value="Biosynthetic peptidoglycan transglycosylase-like"/>
    <property type="match status" value="1"/>
</dbReference>
<keyword evidence="8" id="KW-0133">Cell shape</keyword>
<dbReference type="FunFam" id="1.10.3810.10:FF:000003">
    <property type="entry name" value="Penicillin-binding protein 1a"/>
    <property type="match status" value="1"/>
</dbReference>
<evidence type="ECO:0000256" key="11">
    <source>
        <dbReference type="ARBA" id="ARBA00023136"/>
    </source>
</evidence>
<keyword evidence="11 16" id="KW-0472">Membrane</keyword>
<dbReference type="InterPro" id="IPR001264">
    <property type="entry name" value="Glyco_trans_51"/>
</dbReference>
<evidence type="ECO:0000256" key="10">
    <source>
        <dbReference type="ARBA" id="ARBA00022989"/>
    </source>
</evidence>
<evidence type="ECO:0000256" key="6">
    <source>
        <dbReference type="ARBA" id="ARBA00022692"/>
    </source>
</evidence>
<dbReference type="PANTHER" id="PTHR32282">
    <property type="entry name" value="BINDING PROTEIN TRANSPEPTIDASE, PUTATIVE-RELATED"/>
    <property type="match status" value="1"/>
</dbReference>
<evidence type="ECO:0000256" key="9">
    <source>
        <dbReference type="ARBA" id="ARBA00022984"/>
    </source>
</evidence>
<dbReference type="InterPro" id="IPR012338">
    <property type="entry name" value="Beta-lactam/transpept-like"/>
</dbReference>
<keyword evidence="4" id="KW-0328">Glycosyltransferase</keyword>
<evidence type="ECO:0000256" key="2">
    <source>
        <dbReference type="ARBA" id="ARBA00022645"/>
    </source>
</evidence>
<dbReference type="InterPro" id="IPR001460">
    <property type="entry name" value="PCN-bd_Tpept"/>
</dbReference>
<keyword evidence="3" id="KW-0645">Protease</keyword>
<evidence type="ECO:0000259" key="18">
    <source>
        <dbReference type="Pfam" id="PF00912"/>
    </source>
</evidence>
<dbReference type="GO" id="GO:0016020">
    <property type="term" value="C:membrane"/>
    <property type="evidence" value="ECO:0007669"/>
    <property type="project" value="UniProtKB-SubCell"/>
</dbReference>
<dbReference type="GO" id="GO:0071555">
    <property type="term" value="P:cell wall organization"/>
    <property type="evidence" value="ECO:0007669"/>
    <property type="project" value="UniProtKB-KW"/>
</dbReference>
<dbReference type="Pfam" id="PF00912">
    <property type="entry name" value="Transgly"/>
    <property type="match status" value="1"/>
</dbReference>
<keyword evidence="13" id="KW-0961">Cell wall biogenesis/degradation</keyword>
<evidence type="ECO:0000256" key="3">
    <source>
        <dbReference type="ARBA" id="ARBA00022670"/>
    </source>
</evidence>
<feature type="domain" description="Glycosyl transferase family 51" evidence="18">
    <location>
        <begin position="68"/>
        <end position="232"/>
    </location>
</feature>
<comment type="subcellular location">
    <subcellularLocation>
        <location evidence="1">Membrane</location>
    </subcellularLocation>
</comment>
<keyword evidence="12" id="KW-0511">Multifunctional enzyme</keyword>
<dbReference type="PANTHER" id="PTHR32282:SF33">
    <property type="entry name" value="PEPTIDOGLYCAN GLYCOSYLTRANSFERASE"/>
    <property type="match status" value="1"/>
</dbReference>
<protein>
    <recommendedName>
        <fullName evidence="14">peptidoglycan glycosyltransferase</fullName>
        <ecNumber evidence="14">2.4.99.28</ecNumber>
    </recommendedName>
</protein>
<evidence type="ECO:0000256" key="5">
    <source>
        <dbReference type="ARBA" id="ARBA00022679"/>
    </source>
</evidence>
<dbReference type="GO" id="GO:0006508">
    <property type="term" value="P:proteolysis"/>
    <property type="evidence" value="ECO:0007669"/>
    <property type="project" value="UniProtKB-KW"/>
</dbReference>
<dbReference type="GO" id="GO:0008955">
    <property type="term" value="F:peptidoglycan glycosyltransferase activity"/>
    <property type="evidence" value="ECO:0007669"/>
    <property type="project" value="UniProtKB-EC"/>
</dbReference>
<evidence type="ECO:0000256" key="16">
    <source>
        <dbReference type="SAM" id="Phobius"/>
    </source>
</evidence>
<evidence type="ECO:0000259" key="17">
    <source>
        <dbReference type="Pfam" id="PF00905"/>
    </source>
</evidence>
<keyword evidence="5" id="KW-0808">Transferase</keyword>
<feature type="domain" description="Penicillin-binding protein transpeptidase" evidence="17">
    <location>
        <begin position="329"/>
        <end position="484"/>
    </location>
</feature>
<evidence type="ECO:0000313" key="19">
    <source>
        <dbReference type="EMBL" id="SVB35659.1"/>
    </source>
</evidence>
<reference evidence="19" key="1">
    <citation type="submission" date="2018-05" db="EMBL/GenBank/DDBJ databases">
        <authorList>
            <person name="Lanie J.A."/>
            <person name="Ng W.-L."/>
            <person name="Kazmierczak K.M."/>
            <person name="Andrzejewski T.M."/>
            <person name="Davidsen T.M."/>
            <person name="Wayne K.J."/>
            <person name="Tettelin H."/>
            <person name="Glass J.I."/>
            <person name="Rusch D."/>
            <person name="Podicherti R."/>
            <person name="Tsui H.-C.T."/>
            <person name="Winkler M.E."/>
        </authorList>
    </citation>
    <scope>NUCLEOTIDE SEQUENCE</scope>
</reference>
<dbReference type="SUPFAM" id="SSF53955">
    <property type="entry name" value="Lysozyme-like"/>
    <property type="match status" value="1"/>
</dbReference>
<evidence type="ECO:0000256" key="14">
    <source>
        <dbReference type="ARBA" id="ARBA00044770"/>
    </source>
</evidence>
<dbReference type="EMBL" id="UINC01038527">
    <property type="protein sequence ID" value="SVB35659.1"/>
    <property type="molecule type" value="Genomic_DNA"/>
</dbReference>
<accession>A0A382DBV7</accession>
<dbReference type="GO" id="GO:0009252">
    <property type="term" value="P:peptidoglycan biosynthetic process"/>
    <property type="evidence" value="ECO:0007669"/>
    <property type="project" value="UniProtKB-KW"/>
</dbReference>
<keyword evidence="2" id="KW-0121">Carboxypeptidase</keyword>
<evidence type="ECO:0000256" key="7">
    <source>
        <dbReference type="ARBA" id="ARBA00022801"/>
    </source>
</evidence>
<feature type="non-terminal residue" evidence="19">
    <location>
        <position position="485"/>
    </location>
</feature>
<dbReference type="SUPFAM" id="SSF56601">
    <property type="entry name" value="beta-lactamase/transpeptidase-like"/>
    <property type="match status" value="1"/>
</dbReference>
<proteinExistence type="predicted"/>
<organism evidence="19">
    <name type="scientific">marine metagenome</name>
    <dbReference type="NCBI Taxonomy" id="408172"/>
    <lineage>
        <taxon>unclassified sequences</taxon>
        <taxon>metagenomes</taxon>
        <taxon>ecological metagenomes</taxon>
    </lineage>
</organism>
<dbReference type="EC" id="2.4.99.28" evidence="14"/>
<dbReference type="GO" id="GO:0008658">
    <property type="term" value="F:penicillin binding"/>
    <property type="evidence" value="ECO:0007669"/>
    <property type="project" value="InterPro"/>
</dbReference>
<evidence type="ECO:0000256" key="8">
    <source>
        <dbReference type="ARBA" id="ARBA00022960"/>
    </source>
</evidence>